<reference evidence="1 2" key="1">
    <citation type="submission" date="2018-10" db="EMBL/GenBank/DDBJ databases">
        <title>A high-quality apple genome assembly.</title>
        <authorList>
            <person name="Hu J."/>
        </authorList>
    </citation>
    <scope>NUCLEOTIDE SEQUENCE [LARGE SCALE GENOMIC DNA]</scope>
    <source>
        <strain evidence="2">cv. HFTH1</strain>
        <tissue evidence="1">Young leaf</tissue>
    </source>
</reference>
<sequence length="61" mass="7064">MKVNILRILLTSQNDVVNSMKEAASKKLLNVNQGYGTFFMEEVERITSRQHRSKKIAVIRE</sequence>
<dbReference type="EMBL" id="RDQH01000337">
    <property type="protein sequence ID" value="RXH82694.1"/>
    <property type="molecule type" value="Genomic_DNA"/>
</dbReference>
<keyword evidence="2" id="KW-1185">Reference proteome</keyword>
<name>A0A498IKM4_MALDO</name>
<organism evidence="1 2">
    <name type="scientific">Malus domestica</name>
    <name type="common">Apple</name>
    <name type="synonym">Pyrus malus</name>
    <dbReference type="NCBI Taxonomy" id="3750"/>
    <lineage>
        <taxon>Eukaryota</taxon>
        <taxon>Viridiplantae</taxon>
        <taxon>Streptophyta</taxon>
        <taxon>Embryophyta</taxon>
        <taxon>Tracheophyta</taxon>
        <taxon>Spermatophyta</taxon>
        <taxon>Magnoliopsida</taxon>
        <taxon>eudicotyledons</taxon>
        <taxon>Gunneridae</taxon>
        <taxon>Pentapetalae</taxon>
        <taxon>rosids</taxon>
        <taxon>fabids</taxon>
        <taxon>Rosales</taxon>
        <taxon>Rosaceae</taxon>
        <taxon>Amygdaloideae</taxon>
        <taxon>Maleae</taxon>
        <taxon>Malus</taxon>
    </lineage>
</organism>
<dbReference type="AlphaFoldDB" id="A0A498IKM4"/>
<evidence type="ECO:0000313" key="1">
    <source>
        <dbReference type="EMBL" id="RXH82694.1"/>
    </source>
</evidence>
<accession>A0A498IKM4</accession>
<comment type="caution">
    <text evidence="1">The sequence shown here is derived from an EMBL/GenBank/DDBJ whole genome shotgun (WGS) entry which is preliminary data.</text>
</comment>
<gene>
    <name evidence="1" type="ORF">DVH24_003192</name>
</gene>
<proteinExistence type="predicted"/>
<dbReference type="Proteomes" id="UP000290289">
    <property type="component" value="Chromosome 11"/>
</dbReference>
<evidence type="ECO:0000313" key="2">
    <source>
        <dbReference type="Proteomes" id="UP000290289"/>
    </source>
</evidence>
<protein>
    <submittedName>
        <fullName evidence="1">Uncharacterized protein</fullName>
    </submittedName>
</protein>